<evidence type="ECO:0000313" key="13">
    <source>
        <dbReference type="EMBL" id="KFP11188.1"/>
    </source>
</evidence>
<keyword evidence="5 11" id="KW-0863">Zinc-finger</keyword>
<dbReference type="PROSITE" id="PS00028">
    <property type="entry name" value="ZINC_FINGER_C2H2_1"/>
    <property type="match status" value="2"/>
</dbReference>
<evidence type="ECO:0000256" key="1">
    <source>
        <dbReference type="ARBA" id="ARBA00004123"/>
    </source>
</evidence>
<dbReference type="PROSITE" id="PS50157">
    <property type="entry name" value="ZINC_FINGER_C2H2_2"/>
    <property type="match status" value="2"/>
</dbReference>
<dbReference type="Proteomes" id="UP000053119">
    <property type="component" value="Unassembled WGS sequence"/>
</dbReference>
<dbReference type="GO" id="GO:0000978">
    <property type="term" value="F:RNA polymerase II cis-regulatory region sequence-specific DNA binding"/>
    <property type="evidence" value="ECO:0007669"/>
    <property type="project" value="TreeGrafter"/>
</dbReference>
<keyword evidence="9" id="KW-0804">Transcription</keyword>
<dbReference type="SUPFAM" id="SSF57667">
    <property type="entry name" value="beta-beta-alpha zinc fingers"/>
    <property type="match status" value="1"/>
</dbReference>
<keyword evidence="4" id="KW-0677">Repeat</keyword>
<proteinExistence type="inferred from homology"/>
<evidence type="ECO:0000256" key="7">
    <source>
        <dbReference type="ARBA" id="ARBA00023015"/>
    </source>
</evidence>
<dbReference type="PANTHER" id="PTHR23226">
    <property type="entry name" value="ZINC FINGER AND SCAN DOMAIN-CONTAINING"/>
    <property type="match status" value="1"/>
</dbReference>
<dbReference type="InterPro" id="IPR036236">
    <property type="entry name" value="Znf_C2H2_sf"/>
</dbReference>
<accession>A0A091IUD5</accession>
<keyword evidence="6" id="KW-0862">Zinc</keyword>
<evidence type="ECO:0000313" key="14">
    <source>
        <dbReference type="Proteomes" id="UP000053119"/>
    </source>
</evidence>
<dbReference type="GO" id="GO:0005634">
    <property type="term" value="C:nucleus"/>
    <property type="evidence" value="ECO:0007669"/>
    <property type="project" value="UniProtKB-SubCell"/>
</dbReference>
<dbReference type="FunFam" id="3.30.160.60:FF:000862">
    <property type="entry name" value="zinc finger protein 697"/>
    <property type="match status" value="1"/>
</dbReference>
<feature type="domain" description="C2H2-type" evidence="12">
    <location>
        <begin position="1"/>
        <end position="27"/>
    </location>
</feature>
<evidence type="ECO:0000259" key="12">
    <source>
        <dbReference type="PROSITE" id="PS50157"/>
    </source>
</evidence>
<dbReference type="GO" id="GO:0000981">
    <property type="term" value="F:DNA-binding transcription factor activity, RNA polymerase II-specific"/>
    <property type="evidence" value="ECO:0007669"/>
    <property type="project" value="TreeGrafter"/>
</dbReference>
<comment type="similarity">
    <text evidence="2">Belongs to the krueppel C2H2-type zinc-finger protein family.</text>
</comment>
<evidence type="ECO:0000256" key="8">
    <source>
        <dbReference type="ARBA" id="ARBA00023125"/>
    </source>
</evidence>
<dbReference type="FunFam" id="3.30.160.60:FF:000056">
    <property type="entry name" value="Zinc finger and SCAN domain-containing 20"/>
    <property type="match status" value="1"/>
</dbReference>
<dbReference type="SMART" id="SM00355">
    <property type="entry name" value="ZnF_C2H2"/>
    <property type="match status" value="2"/>
</dbReference>
<dbReference type="GO" id="GO:0008270">
    <property type="term" value="F:zinc ion binding"/>
    <property type="evidence" value="ECO:0007669"/>
    <property type="project" value="UniProtKB-KW"/>
</dbReference>
<name>A0A091IUD5_EGRGA</name>
<dbReference type="Pfam" id="PF00096">
    <property type="entry name" value="zf-C2H2"/>
    <property type="match status" value="2"/>
</dbReference>
<keyword evidence="3" id="KW-0479">Metal-binding</keyword>
<keyword evidence="7" id="KW-0805">Transcription regulation</keyword>
<evidence type="ECO:0000256" key="10">
    <source>
        <dbReference type="ARBA" id="ARBA00023242"/>
    </source>
</evidence>
<gene>
    <name evidence="13" type="ORF">Z169_10509</name>
</gene>
<evidence type="ECO:0000256" key="4">
    <source>
        <dbReference type="ARBA" id="ARBA00022737"/>
    </source>
</evidence>
<keyword evidence="10" id="KW-0539">Nucleus</keyword>
<feature type="domain" description="C2H2-type" evidence="12">
    <location>
        <begin position="28"/>
        <end position="55"/>
    </location>
</feature>
<dbReference type="EMBL" id="KK500864">
    <property type="protein sequence ID" value="KFP11188.1"/>
    <property type="molecule type" value="Genomic_DNA"/>
</dbReference>
<organism evidence="13 14">
    <name type="scientific">Egretta garzetta</name>
    <name type="common">Little egret</name>
    <dbReference type="NCBI Taxonomy" id="188379"/>
    <lineage>
        <taxon>Eukaryota</taxon>
        <taxon>Metazoa</taxon>
        <taxon>Chordata</taxon>
        <taxon>Craniata</taxon>
        <taxon>Vertebrata</taxon>
        <taxon>Euteleostomi</taxon>
        <taxon>Archelosauria</taxon>
        <taxon>Archosauria</taxon>
        <taxon>Dinosauria</taxon>
        <taxon>Saurischia</taxon>
        <taxon>Theropoda</taxon>
        <taxon>Coelurosauria</taxon>
        <taxon>Aves</taxon>
        <taxon>Neognathae</taxon>
        <taxon>Neoaves</taxon>
        <taxon>Aequornithes</taxon>
        <taxon>Pelecaniformes</taxon>
        <taxon>Ardeidae</taxon>
        <taxon>Egretta</taxon>
    </lineage>
</organism>
<dbReference type="InterPro" id="IPR013087">
    <property type="entry name" value="Znf_C2H2_type"/>
</dbReference>
<dbReference type="PANTHER" id="PTHR23226:SF419">
    <property type="entry name" value="FI21258P1-RELATED"/>
    <property type="match status" value="1"/>
</dbReference>
<keyword evidence="8" id="KW-0238">DNA-binding</keyword>
<feature type="non-terminal residue" evidence="13">
    <location>
        <position position="1"/>
    </location>
</feature>
<sequence length="55" mass="6528">KCLDCGKSFTQSVVLLRHWRTHTKEKPFLCTTCGKRFSWRSDLITHQRIHTGERP</sequence>
<evidence type="ECO:0000256" key="11">
    <source>
        <dbReference type="PROSITE-ProRule" id="PRU00042"/>
    </source>
</evidence>
<evidence type="ECO:0000256" key="9">
    <source>
        <dbReference type="ARBA" id="ARBA00023163"/>
    </source>
</evidence>
<keyword evidence="14" id="KW-1185">Reference proteome</keyword>
<evidence type="ECO:0000256" key="6">
    <source>
        <dbReference type="ARBA" id="ARBA00022833"/>
    </source>
</evidence>
<protein>
    <submittedName>
        <fullName evidence="13">Zinc finger protein 787</fullName>
    </submittedName>
</protein>
<evidence type="ECO:0000256" key="2">
    <source>
        <dbReference type="ARBA" id="ARBA00006991"/>
    </source>
</evidence>
<reference evidence="13 14" key="1">
    <citation type="submission" date="2014-04" db="EMBL/GenBank/DDBJ databases">
        <title>Genome evolution of avian class.</title>
        <authorList>
            <person name="Zhang G."/>
            <person name="Li C."/>
        </authorList>
    </citation>
    <scope>NUCLEOTIDE SEQUENCE [LARGE SCALE GENOMIC DNA]</scope>
    <source>
        <strain evidence="13">BGI_Z169</strain>
    </source>
</reference>
<evidence type="ECO:0000256" key="5">
    <source>
        <dbReference type="ARBA" id="ARBA00022771"/>
    </source>
</evidence>
<dbReference type="Gene3D" id="3.30.160.60">
    <property type="entry name" value="Classic Zinc Finger"/>
    <property type="match status" value="2"/>
</dbReference>
<comment type="subcellular location">
    <subcellularLocation>
        <location evidence="1">Nucleus</location>
    </subcellularLocation>
</comment>
<evidence type="ECO:0000256" key="3">
    <source>
        <dbReference type="ARBA" id="ARBA00022723"/>
    </source>
</evidence>
<dbReference type="AlphaFoldDB" id="A0A091IUD5"/>
<feature type="non-terminal residue" evidence="13">
    <location>
        <position position="55"/>
    </location>
</feature>